<comment type="caution">
    <text evidence="3">The sequence shown here is derived from an EMBL/GenBank/DDBJ whole genome shotgun (WGS) entry which is preliminary data.</text>
</comment>
<dbReference type="InterPro" id="IPR055832">
    <property type="entry name" value="DUF7409"/>
</dbReference>
<feature type="domain" description="DUF7409" evidence="2">
    <location>
        <begin position="98"/>
        <end position="144"/>
    </location>
</feature>
<feature type="region of interest" description="Disordered" evidence="1">
    <location>
        <begin position="153"/>
        <end position="291"/>
    </location>
</feature>
<dbReference type="InterPro" id="IPR010995">
    <property type="entry name" value="DNA_repair_Rad51/TF_NusA_a-hlx"/>
</dbReference>
<dbReference type="Gene3D" id="1.10.150.20">
    <property type="entry name" value="5' to 3' exonuclease, C-terminal subdomain"/>
    <property type="match status" value="1"/>
</dbReference>
<dbReference type="Pfam" id="PF14520">
    <property type="entry name" value="HHH_5"/>
    <property type="match status" value="1"/>
</dbReference>
<feature type="compositionally biased region" description="Acidic residues" evidence="1">
    <location>
        <begin position="31"/>
        <end position="51"/>
    </location>
</feature>
<dbReference type="eggNOG" id="arCOG09235">
    <property type="taxonomic scope" value="Archaea"/>
</dbReference>
<feature type="compositionally biased region" description="Polar residues" evidence="1">
    <location>
        <begin position="210"/>
        <end position="222"/>
    </location>
</feature>
<feature type="compositionally biased region" description="Low complexity" evidence="1">
    <location>
        <begin position="176"/>
        <end position="195"/>
    </location>
</feature>
<keyword evidence="4" id="KW-1185">Reference proteome</keyword>
<evidence type="ECO:0000313" key="3">
    <source>
        <dbReference type="EMBL" id="ELZ26465.1"/>
    </source>
</evidence>
<reference evidence="3 4" key="1">
    <citation type="journal article" date="2014" name="PLoS Genet.">
        <title>Phylogenetically driven sequencing of extremely halophilic archaea reveals strategies for static and dynamic osmo-response.</title>
        <authorList>
            <person name="Becker E.A."/>
            <person name="Seitzer P.M."/>
            <person name="Tritt A."/>
            <person name="Larsen D."/>
            <person name="Krusor M."/>
            <person name="Yao A.I."/>
            <person name="Wu D."/>
            <person name="Madern D."/>
            <person name="Eisen J.A."/>
            <person name="Darling A.E."/>
            <person name="Facciotti M.T."/>
        </authorList>
    </citation>
    <scope>NUCLEOTIDE SEQUENCE [LARGE SCALE GENOMIC DNA]</scope>
    <source>
        <strain evidence="3 4">JCM 14848</strain>
    </source>
</reference>
<dbReference type="EMBL" id="AOIV01000044">
    <property type="protein sequence ID" value="ELZ26465.1"/>
    <property type="molecule type" value="Genomic_DNA"/>
</dbReference>
<organism evidence="3 4">
    <name type="scientific">Halogeometricum pallidum JCM 14848</name>
    <dbReference type="NCBI Taxonomy" id="1227487"/>
    <lineage>
        <taxon>Archaea</taxon>
        <taxon>Methanobacteriati</taxon>
        <taxon>Methanobacteriota</taxon>
        <taxon>Stenosarchaea group</taxon>
        <taxon>Halobacteria</taxon>
        <taxon>Halobacteriales</taxon>
        <taxon>Haloferacaceae</taxon>
        <taxon>Halogeometricum</taxon>
    </lineage>
</organism>
<protein>
    <recommendedName>
        <fullName evidence="2">DUF7409 domain-containing protein</fullName>
    </recommendedName>
</protein>
<name>M0CT78_HALPD</name>
<dbReference type="SUPFAM" id="SSF47794">
    <property type="entry name" value="Rad51 N-terminal domain-like"/>
    <property type="match status" value="1"/>
</dbReference>
<evidence type="ECO:0000313" key="4">
    <source>
        <dbReference type="Proteomes" id="UP000011513"/>
    </source>
</evidence>
<dbReference type="AlphaFoldDB" id="M0CT78"/>
<dbReference type="RefSeq" id="WP_008389902.1">
    <property type="nucleotide sequence ID" value="NZ_AOIV01000044.1"/>
</dbReference>
<dbReference type="Proteomes" id="UP000011513">
    <property type="component" value="Unassembled WGS sequence"/>
</dbReference>
<evidence type="ECO:0000256" key="1">
    <source>
        <dbReference type="SAM" id="MobiDB-lite"/>
    </source>
</evidence>
<proteinExistence type="predicted"/>
<evidence type="ECO:0000259" key="2">
    <source>
        <dbReference type="Pfam" id="PF24158"/>
    </source>
</evidence>
<feature type="compositionally biased region" description="Basic and acidic residues" evidence="1">
    <location>
        <begin position="267"/>
        <end position="284"/>
    </location>
</feature>
<feature type="region of interest" description="Disordered" evidence="1">
    <location>
        <begin position="1"/>
        <end position="77"/>
    </location>
</feature>
<accession>M0CT78</accession>
<sequence>MNQGADSGREGDDAAGGSDGVEDRTMGTGDAAEDAEIDGPEEDADAVDEGGEGTIAEGDPESWSAAAPTDGDGEVPLPWTVVDEEEFEETFPEALEELRFVGPKTAAALRDSPIDAADVARKRVSYRDLTAHGVHPGVAAKIRREHSLSWSFDAEDGDLSRRSSQVRGLDDDERAWVAASSEWAADEASAAESAWQTRADGVEGDGDGTPASTTAEEGTGSTADAEAEWRAAAEETASDGPTRDEEAAWRAKSTPDGGRGDETDEEAAWRERATESEAAARDDGTEWFSDDAEAAWREQSAPTPVTALDAVGDDHAARLADAGIRSVRRLATADPASVADALELGERRIRRWCEAARAHFD</sequence>
<dbReference type="InParanoid" id="M0CT78"/>
<dbReference type="Pfam" id="PF24158">
    <property type="entry name" value="DUF7409"/>
    <property type="match status" value="1"/>
</dbReference>
<dbReference type="GO" id="GO:0000166">
    <property type="term" value="F:nucleotide binding"/>
    <property type="evidence" value="ECO:0007669"/>
    <property type="project" value="InterPro"/>
</dbReference>
<gene>
    <name evidence="3" type="ORF">C474_19994</name>
</gene>